<dbReference type="PANTHER" id="PTHR43422">
    <property type="entry name" value="THIAMINE THIAZOLE SYNTHASE"/>
    <property type="match status" value="1"/>
</dbReference>
<dbReference type="InterPro" id="IPR036188">
    <property type="entry name" value="FAD/NAD-bd_sf"/>
</dbReference>
<dbReference type="SUPFAM" id="SSF51905">
    <property type="entry name" value="FAD/NAD(P)-binding domain"/>
    <property type="match status" value="1"/>
</dbReference>
<evidence type="ECO:0000256" key="1">
    <source>
        <dbReference type="SAM" id="MobiDB-lite"/>
    </source>
</evidence>
<organism evidence="2 3">
    <name type="scientific">Streptosporangium carneum</name>
    <dbReference type="NCBI Taxonomy" id="47481"/>
    <lineage>
        <taxon>Bacteria</taxon>
        <taxon>Bacillati</taxon>
        <taxon>Actinomycetota</taxon>
        <taxon>Actinomycetes</taxon>
        <taxon>Streptosporangiales</taxon>
        <taxon>Streptosporangiaceae</taxon>
        <taxon>Streptosporangium</taxon>
    </lineage>
</organism>
<proteinExistence type="predicted"/>
<accession>A0A9W6ME52</accession>
<keyword evidence="2" id="KW-0503">Monooxygenase</keyword>
<comment type="caution">
    <text evidence="2">The sequence shown here is derived from an EMBL/GenBank/DDBJ whole genome shotgun (WGS) entry which is preliminary data.</text>
</comment>
<dbReference type="Proteomes" id="UP001143474">
    <property type="component" value="Unassembled WGS sequence"/>
</dbReference>
<gene>
    <name evidence="2" type="ORF">GCM10017600_40060</name>
</gene>
<keyword evidence="2" id="KW-0560">Oxidoreductase</keyword>
<evidence type="ECO:0000313" key="3">
    <source>
        <dbReference type="Proteomes" id="UP001143474"/>
    </source>
</evidence>
<sequence length="490" mass="53214">MSDVTNTRAVVLGGSLAGLFAARVLADAYDEVFIVDRDVLVGVEGPRRGCPQGRHINGLLARGQLAMEELFPGITEELFADGVPTGDLAGDVRWYFKGKPVRQQHAGLVCVSASRPMLERHIRERTQALPNVVFLEKYDILGIEATADHSRITGVRVQRLGEDDSVEILDADLVVDATGRGSRTPIWLENLGYPRVPEVRKKIGLGYVTQHYRLLADPYHGDLSINPVASPDLPRGAIFTKTDGDRVELTTYGLLGDHPPTDQEGLYAWLKTLATSDIYDALQQAEPLDEPVAFRFPTTLRRRYESMSRLPDGLLVTGDAVCCFNPVYAQGMTVAALGALTIRQHLHTGAAPDPAQYFRDLARDVITPPWEMTNVVDLGFPGVEGERTLMVRVQQLYLSLVQTASAYDGKVTAAYMKAAGMVERPESLMRPEMVVRVLRNALVNGKVLGGIGEFVGSKLFGGGASAGGRQGDASRENVRGASEPAGHGGR</sequence>
<keyword evidence="3" id="KW-1185">Reference proteome</keyword>
<dbReference type="Gene3D" id="3.50.50.60">
    <property type="entry name" value="FAD/NAD(P)-binding domain"/>
    <property type="match status" value="1"/>
</dbReference>
<dbReference type="PANTHER" id="PTHR43422:SF3">
    <property type="entry name" value="THIAMINE THIAZOLE SYNTHASE"/>
    <property type="match status" value="1"/>
</dbReference>
<protein>
    <submittedName>
        <fullName evidence="2">FAD-binding monooxygenase</fullName>
    </submittedName>
</protein>
<dbReference type="GO" id="GO:0004497">
    <property type="term" value="F:monooxygenase activity"/>
    <property type="evidence" value="ECO:0007669"/>
    <property type="project" value="UniProtKB-KW"/>
</dbReference>
<reference evidence="2" key="2">
    <citation type="submission" date="2023-01" db="EMBL/GenBank/DDBJ databases">
        <authorList>
            <person name="Sun Q."/>
            <person name="Evtushenko L."/>
        </authorList>
    </citation>
    <scope>NUCLEOTIDE SEQUENCE</scope>
    <source>
        <strain evidence="2">VKM Ac-2007</strain>
    </source>
</reference>
<evidence type="ECO:0000313" key="2">
    <source>
        <dbReference type="EMBL" id="GLK10600.1"/>
    </source>
</evidence>
<name>A0A9W6ME52_9ACTN</name>
<dbReference type="AlphaFoldDB" id="A0A9W6ME52"/>
<dbReference type="EMBL" id="BSEV01000008">
    <property type="protein sequence ID" value="GLK10600.1"/>
    <property type="molecule type" value="Genomic_DNA"/>
</dbReference>
<dbReference type="RefSeq" id="WP_271219019.1">
    <property type="nucleotide sequence ID" value="NZ_BAAAVD010000032.1"/>
</dbReference>
<feature type="region of interest" description="Disordered" evidence="1">
    <location>
        <begin position="464"/>
        <end position="490"/>
    </location>
</feature>
<reference evidence="2" key="1">
    <citation type="journal article" date="2014" name="Int. J. Syst. Evol. Microbiol.">
        <title>Complete genome sequence of Corynebacterium casei LMG S-19264T (=DSM 44701T), isolated from a smear-ripened cheese.</title>
        <authorList>
            <consortium name="US DOE Joint Genome Institute (JGI-PGF)"/>
            <person name="Walter F."/>
            <person name="Albersmeier A."/>
            <person name="Kalinowski J."/>
            <person name="Ruckert C."/>
        </authorList>
    </citation>
    <scope>NUCLEOTIDE SEQUENCE</scope>
    <source>
        <strain evidence="2">VKM Ac-2007</strain>
    </source>
</reference>